<accession>A0A382LH50</accession>
<gene>
    <name evidence="1" type="ORF">METZ01_LOCUS288962</name>
</gene>
<feature type="non-terminal residue" evidence="1">
    <location>
        <position position="30"/>
    </location>
</feature>
<evidence type="ECO:0000313" key="1">
    <source>
        <dbReference type="EMBL" id="SVC36108.1"/>
    </source>
</evidence>
<organism evidence="1">
    <name type="scientific">marine metagenome</name>
    <dbReference type="NCBI Taxonomy" id="408172"/>
    <lineage>
        <taxon>unclassified sequences</taxon>
        <taxon>metagenomes</taxon>
        <taxon>ecological metagenomes</taxon>
    </lineage>
</organism>
<feature type="non-terminal residue" evidence="1">
    <location>
        <position position="1"/>
    </location>
</feature>
<sequence>VLLAPVDPAHDAAELYPLSHGSDDVEALWT</sequence>
<dbReference type="EMBL" id="UINC01087070">
    <property type="protein sequence ID" value="SVC36108.1"/>
    <property type="molecule type" value="Genomic_DNA"/>
</dbReference>
<dbReference type="AlphaFoldDB" id="A0A382LH50"/>
<protein>
    <submittedName>
        <fullName evidence="1">Uncharacterized protein</fullName>
    </submittedName>
</protein>
<name>A0A382LH50_9ZZZZ</name>
<proteinExistence type="predicted"/>
<reference evidence="1" key="1">
    <citation type="submission" date="2018-05" db="EMBL/GenBank/DDBJ databases">
        <authorList>
            <person name="Lanie J.A."/>
            <person name="Ng W.-L."/>
            <person name="Kazmierczak K.M."/>
            <person name="Andrzejewski T.M."/>
            <person name="Davidsen T.M."/>
            <person name="Wayne K.J."/>
            <person name="Tettelin H."/>
            <person name="Glass J.I."/>
            <person name="Rusch D."/>
            <person name="Podicherti R."/>
            <person name="Tsui H.-C.T."/>
            <person name="Winkler M.E."/>
        </authorList>
    </citation>
    <scope>NUCLEOTIDE SEQUENCE</scope>
</reference>